<dbReference type="EMBL" id="JAUHGG010000003">
    <property type="protein sequence ID" value="MDS1821120.1"/>
    <property type="molecule type" value="Genomic_DNA"/>
</dbReference>
<evidence type="ECO:0000313" key="1">
    <source>
        <dbReference type="EMBL" id="MDS1821120.1"/>
    </source>
</evidence>
<name>A0AAW8PZ77_VIBPH</name>
<dbReference type="RefSeq" id="WP_311019971.1">
    <property type="nucleotide sequence ID" value="NZ_JAUHGG010000003.1"/>
</dbReference>
<dbReference type="Proteomes" id="UP001253193">
    <property type="component" value="Unassembled WGS sequence"/>
</dbReference>
<organism evidence="1 2">
    <name type="scientific">Vibrio parahaemolyticus</name>
    <dbReference type="NCBI Taxonomy" id="670"/>
    <lineage>
        <taxon>Bacteria</taxon>
        <taxon>Pseudomonadati</taxon>
        <taxon>Pseudomonadota</taxon>
        <taxon>Gammaproteobacteria</taxon>
        <taxon>Vibrionales</taxon>
        <taxon>Vibrionaceae</taxon>
        <taxon>Vibrio</taxon>
    </lineage>
</organism>
<dbReference type="CDD" id="cd16387">
    <property type="entry name" value="ParB_N_Srx"/>
    <property type="match status" value="1"/>
</dbReference>
<comment type="caution">
    <text evidence="1">The sequence shown here is derived from an EMBL/GenBank/DDBJ whole genome shotgun (WGS) entry which is preliminary data.</text>
</comment>
<dbReference type="Gene3D" id="3.90.1530.10">
    <property type="entry name" value="Conserved hypothetical protein from pyrococcus furiosus pfu- 392566-001, ParB domain"/>
    <property type="match status" value="1"/>
</dbReference>
<evidence type="ECO:0000313" key="2">
    <source>
        <dbReference type="Proteomes" id="UP001253193"/>
    </source>
</evidence>
<dbReference type="SUPFAM" id="SSF110849">
    <property type="entry name" value="ParB/Sulfiredoxin"/>
    <property type="match status" value="1"/>
</dbReference>
<sequence>MQNHLIITDQERSDDVEIISVDKLREFYNPFSAWFELMGSPITKEEVFACIEAGEAELVFTELFTQADKFTEEQANKARKNHIKKIAYFVVNGFRDPIDVECLDSDDFRINDGNHRLCAAIILGYTHIKAYLGGFLDCAYEAELLTES</sequence>
<dbReference type="InterPro" id="IPR036086">
    <property type="entry name" value="ParB/Sulfiredoxin_sf"/>
</dbReference>
<accession>A0AAW8PZ77</accession>
<reference evidence="1" key="1">
    <citation type="submission" date="2023-06" db="EMBL/GenBank/DDBJ databases">
        <title>Genomic Diversity of Vibrio spp. and Metagenomic Analysis of Pathogens in Florida Gulf Coastal Waters Following Hurricane Ian.</title>
        <authorList>
            <person name="Brumfield K.D."/>
        </authorList>
    </citation>
    <scope>NUCLEOTIDE SEQUENCE</scope>
    <source>
        <strain evidence="1">WBS2B-138</strain>
    </source>
</reference>
<gene>
    <name evidence="1" type="ORF">QX249_10650</name>
</gene>
<proteinExistence type="predicted"/>
<dbReference type="AlphaFoldDB" id="A0AAW8PZ77"/>
<protein>
    <submittedName>
        <fullName evidence="1">ParB/Srx family N-terminal domain-containing protein</fullName>
    </submittedName>
</protein>